<name>A0A833MYT1_9HYPH</name>
<reference evidence="1 2" key="1">
    <citation type="submission" date="2019-10" db="EMBL/GenBank/DDBJ databases">
        <title>Draft Genome Sequence of the Caffeine Degrading Methylotroph Methylorubrum populi PINKEL.</title>
        <authorList>
            <person name="Dawson S.C."/>
            <person name="Zhang X."/>
            <person name="Wright M.E."/>
            <person name="Sharma G."/>
            <person name="Langner J.T."/>
            <person name="Ditty J.L."/>
            <person name="Subuyuj G.A."/>
        </authorList>
    </citation>
    <scope>NUCLEOTIDE SEQUENCE [LARGE SCALE GENOMIC DNA]</scope>
    <source>
        <strain evidence="1 2">Pinkel</strain>
    </source>
</reference>
<comment type="caution">
    <text evidence="1">The sequence shown here is derived from an EMBL/GenBank/DDBJ whole genome shotgun (WGS) entry which is preliminary data.</text>
</comment>
<dbReference type="AlphaFoldDB" id="A0A833MYT1"/>
<dbReference type="Proteomes" id="UP000469949">
    <property type="component" value="Unassembled WGS sequence"/>
</dbReference>
<gene>
    <name evidence="1" type="ORF">F8B43_5528</name>
</gene>
<proteinExistence type="predicted"/>
<protein>
    <submittedName>
        <fullName evidence="1">Uncharacterized protein</fullName>
    </submittedName>
</protein>
<evidence type="ECO:0000313" key="2">
    <source>
        <dbReference type="Proteomes" id="UP000469949"/>
    </source>
</evidence>
<dbReference type="EMBL" id="WEKV01000020">
    <property type="protein sequence ID" value="KAB7782773.1"/>
    <property type="molecule type" value="Genomic_DNA"/>
</dbReference>
<accession>A0A833MYT1</accession>
<sequence length="40" mass="4345">MFGRAPPADLRSRTAAGPLLTHQQALDVSIAERFSYALLC</sequence>
<evidence type="ECO:0000313" key="1">
    <source>
        <dbReference type="EMBL" id="KAB7782773.1"/>
    </source>
</evidence>
<organism evidence="1 2">
    <name type="scientific">Methylorubrum populi</name>
    <dbReference type="NCBI Taxonomy" id="223967"/>
    <lineage>
        <taxon>Bacteria</taxon>
        <taxon>Pseudomonadati</taxon>
        <taxon>Pseudomonadota</taxon>
        <taxon>Alphaproteobacteria</taxon>
        <taxon>Hyphomicrobiales</taxon>
        <taxon>Methylobacteriaceae</taxon>
        <taxon>Methylorubrum</taxon>
    </lineage>
</organism>